<organism evidence="3 4">
    <name type="scientific">Actinomadura luzonensis</name>
    <dbReference type="NCBI Taxonomy" id="2805427"/>
    <lineage>
        <taxon>Bacteria</taxon>
        <taxon>Bacillati</taxon>
        <taxon>Actinomycetota</taxon>
        <taxon>Actinomycetes</taxon>
        <taxon>Streptosporangiales</taxon>
        <taxon>Thermomonosporaceae</taxon>
        <taxon>Actinomadura</taxon>
    </lineage>
</organism>
<feature type="compositionally biased region" description="Basic residues" evidence="1">
    <location>
        <begin position="697"/>
        <end position="707"/>
    </location>
</feature>
<sequence>MAASHPLTGPFVGARPFDERDEALFFGRLDEAAELAGLWQRNRLTILHADPASGKTSLLRAGVIPRLRAERARVLPMGRVLGERVWPVAALPEHNPYVLGLLSSWAGLPPTAVAGLSVEDFLRKRQGFDRFGAPAPTLAVIDQAERFLRQSPADEHARLCFLDELFEAVAQRPDLHLLLSVRTDYLDDLLRVVKGYDGPAYTEFGLRPLSPKAAADVVRRSIQATGHPTDDDRIEELVEEVRTVRDDTGRVRERTDDVDPLLLQIAGRGLWGDPPDPRRFAEASLRDETDQALRDFCGARLAEIAEEHELPPARFAAWMRRAILLDPGARQAVPAPVTAAALYALEDDHLIAAPQHNGLRLHRPRHPRLMAPLRQLDPAFWPREPAGAAAHLRAAVRACQEGDTGRALRSTRKAADACPPTALRLRGDIETMFGNIAATSAATAHERTPPEQAPLEDAALRDTPPQDALEKAPLQDAPLEEAVAHYREAARIHEALGDNAAVGWLLTAIGRIALDRGRPAQAVEELRSAVGRVPGDPIVQTALGQALWQAGQPDAALAVLSDVLRREADTPEARRTRGEFLADLGDAESALRDIGRLRSRRAALPPARPARWRWPACRGPSRRAASWPRPWRTPRTTGRCCCGPPACTSSAATSTRRPNWPTGRSPRGIRRCPSTSGGRPGRSWRTVDRRHRDGGDHHRRGGHRGRALGRGLDHGDRAAEGPAGRQGRRRAARGGPGGEP</sequence>
<proteinExistence type="predicted"/>
<evidence type="ECO:0000256" key="1">
    <source>
        <dbReference type="SAM" id="MobiDB-lite"/>
    </source>
</evidence>
<dbReference type="InterPro" id="IPR011990">
    <property type="entry name" value="TPR-like_helical_dom_sf"/>
</dbReference>
<dbReference type="EMBL" id="JAKRKC020000001">
    <property type="protein sequence ID" value="MCK2217845.1"/>
    <property type="molecule type" value="Genomic_DNA"/>
</dbReference>
<gene>
    <name evidence="3" type="ORF">MF672_029215</name>
</gene>
<evidence type="ECO:0000313" key="3">
    <source>
        <dbReference type="EMBL" id="MCK2217845.1"/>
    </source>
</evidence>
<keyword evidence="4" id="KW-1185">Reference proteome</keyword>
<feature type="domain" description="Novel STAND NTPase 1" evidence="2">
    <location>
        <begin position="10"/>
        <end position="243"/>
    </location>
</feature>
<dbReference type="Pfam" id="PF14559">
    <property type="entry name" value="TPR_19"/>
    <property type="match status" value="1"/>
</dbReference>
<dbReference type="RefSeq" id="WP_247815476.1">
    <property type="nucleotide sequence ID" value="NZ_JAKRKC020000001.1"/>
</dbReference>
<dbReference type="Gene3D" id="1.25.40.10">
    <property type="entry name" value="Tetratricopeptide repeat domain"/>
    <property type="match status" value="1"/>
</dbReference>
<evidence type="ECO:0000259" key="2">
    <source>
        <dbReference type="Pfam" id="PF20703"/>
    </source>
</evidence>
<accession>A0ABT0G0Y9</accession>
<feature type="compositionally biased region" description="Polar residues" evidence="1">
    <location>
        <begin position="647"/>
        <end position="657"/>
    </location>
</feature>
<protein>
    <submittedName>
        <fullName evidence="3">Tetratricopeptide repeat protein</fullName>
    </submittedName>
</protein>
<feature type="region of interest" description="Disordered" evidence="1">
    <location>
        <begin position="644"/>
        <end position="740"/>
    </location>
</feature>
<reference evidence="3 4" key="1">
    <citation type="submission" date="2022-04" db="EMBL/GenBank/DDBJ databases">
        <title>Genome draft of Actinomadura sp. ATCC 31491.</title>
        <authorList>
            <person name="Shi X."/>
            <person name="Du Y."/>
        </authorList>
    </citation>
    <scope>NUCLEOTIDE SEQUENCE [LARGE SCALE GENOMIC DNA]</scope>
    <source>
        <strain evidence="3 4">ATCC 31491</strain>
    </source>
</reference>
<evidence type="ECO:0000313" key="4">
    <source>
        <dbReference type="Proteomes" id="UP001317259"/>
    </source>
</evidence>
<comment type="caution">
    <text evidence="3">The sequence shown here is derived from an EMBL/GenBank/DDBJ whole genome shotgun (WGS) entry which is preliminary data.</text>
</comment>
<dbReference type="InterPro" id="IPR049052">
    <property type="entry name" value="nSTAND1"/>
</dbReference>
<dbReference type="SUPFAM" id="SSF48452">
    <property type="entry name" value="TPR-like"/>
    <property type="match status" value="1"/>
</dbReference>
<dbReference type="Proteomes" id="UP001317259">
    <property type="component" value="Unassembled WGS sequence"/>
</dbReference>
<dbReference type="Pfam" id="PF20703">
    <property type="entry name" value="nSTAND1"/>
    <property type="match status" value="1"/>
</dbReference>
<name>A0ABT0G0Y9_9ACTN</name>
<feature type="compositionally biased region" description="Basic and acidic residues" evidence="1">
    <location>
        <begin position="685"/>
        <end position="696"/>
    </location>
</feature>